<dbReference type="InterPro" id="IPR050090">
    <property type="entry name" value="Tyrosine_recombinase_XerCD"/>
</dbReference>
<evidence type="ECO:0000259" key="5">
    <source>
        <dbReference type="PROSITE" id="PS51898"/>
    </source>
</evidence>
<evidence type="ECO:0000256" key="4">
    <source>
        <dbReference type="PROSITE-ProRule" id="PRU01248"/>
    </source>
</evidence>
<name>A0ABY7JTB6_9ACTN</name>
<gene>
    <name evidence="7" type="ORF">M6B22_14835</name>
</gene>
<dbReference type="EMBL" id="CP097463">
    <property type="protein sequence ID" value="WAX55808.1"/>
    <property type="molecule type" value="Genomic_DNA"/>
</dbReference>
<dbReference type="PANTHER" id="PTHR30349">
    <property type="entry name" value="PHAGE INTEGRASE-RELATED"/>
    <property type="match status" value="1"/>
</dbReference>
<evidence type="ECO:0000256" key="1">
    <source>
        <dbReference type="ARBA" id="ARBA00008857"/>
    </source>
</evidence>
<dbReference type="SUPFAM" id="SSF56349">
    <property type="entry name" value="DNA breaking-rejoining enzymes"/>
    <property type="match status" value="1"/>
</dbReference>
<dbReference type="InterPro" id="IPR013762">
    <property type="entry name" value="Integrase-like_cat_sf"/>
</dbReference>
<evidence type="ECO:0000256" key="3">
    <source>
        <dbReference type="ARBA" id="ARBA00023172"/>
    </source>
</evidence>
<feature type="domain" description="Core-binding (CB)" evidence="6">
    <location>
        <begin position="1"/>
        <end position="79"/>
    </location>
</feature>
<evidence type="ECO:0000259" key="6">
    <source>
        <dbReference type="PROSITE" id="PS51900"/>
    </source>
</evidence>
<dbReference type="PANTHER" id="PTHR30349:SF41">
    <property type="entry name" value="INTEGRASE_RECOMBINASE PROTEIN MJ0367-RELATED"/>
    <property type="match status" value="1"/>
</dbReference>
<feature type="domain" description="Tyr recombinase" evidence="5">
    <location>
        <begin position="100"/>
        <end position="294"/>
    </location>
</feature>
<sequence>MTTLAEHVEDYLRLRRALGFTLGGYDDPLASFAAYIEAAGTGTVTAELAEAWAWLPVGIKPITASYRIGWVRGFARYLHAIDPAHEIPPPGLLSVPRRRPAPYLYSHEQVQDVLARARQLQPPLRAATYETLFGLLATTGMRVGEALALTRHDVALVDGILTIRHAKFNRMRLVPLHPSTTDALRRYALVRDHLCRDPRTDRFFHIGGVVERRDAEHVFLTITTQLGLRTAIVHPRIHDLRHTFAVRTLTDWQRDGSDVHAMLPVLSTYLGHIEPKNTNWYLSATPELMQLAAERLEQHFGGRL</sequence>
<protein>
    <submittedName>
        <fullName evidence="7">Tyrosine-type recombinase/integrase</fullName>
    </submittedName>
</protein>
<evidence type="ECO:0000313" key="7">
    <source>
        <dbReference type="EMBL" id="WAX55808.1"/>
    </source>
</evidence>
<dbReference type="InterPro" id="IPR011010">
    <property type="entry name" value="DNA_brk_join_enz"/>
</dbReference>
<dbReference type="Gene3D" id="1.10.443.10">
    <property type="entry name" value="Intergrase catalytic core"/>
    <property type="match status" value="1"/>
</dbReference>
<dbReference type="RefSeq" id="WP_269442331.1">
    <property type="nucleotide sequence ID" value="NZ_CP097463.1"/>
</dbReference>
<keyword evidence="8" id="KW-1185">Reference proteome</keyword>
<evidence type="ECO:0000256" key="2">
    <source>
        <dbReference type="ARBA" id="ARBA00023125"/>
    </source>
</evidence>
<keyword evidence="2 4" id="KW-0238">DNA-binding</keyword>
<dbReference type="InterPro" id="IPR002104">
    <property type="entry name" value="Integrase_catalytic"/>
</dbReference>
<comment type="similarity">
    <text evidence="1">Belongs to the 'phage' integrase family.</text>
</comment>
<keyword evidence="3" id="KW-0233">DNA recombination</keyword>
<proteinExistence type="inferred from homology"/>
<reference evidence="7" key="1">
    <citation type="submission" date="2022-05" db="EMBL/GenBank/DDBJ databases">
        <title>Jatrophihabitans sp. SB3-54 whole genome sequence.</title>
        <authorList>
            <person name="Suh M.K."/>
            <person name="Eom M.K."/>
            <person name="Kim J.S."/>
            <person name="Kim H.S."/>
            <person name="Do H.E."/>
            <person name="Shin Y.K."/>
            <person name="Lee J.-S."/>
        </authorList>
    </citation>
    <scope>NUCLEOTIDE SEQUENCE</scope>
    <source>
        <strain evidence="7">SB3-54</strain>
    </source>
</reference>
<dbReference type="Proteomes" id="UP001164693">
    <property type="component" value="Chromosome"/>
</dbReference>
<accession>A0ABY7JTB6</accession>
<evidence type="ECO:0000313" key="8">
    <source>
        <dbReference type="Proteomes" id="UP001164693"/>
    </source>
</evidence>
<organism evidence="7 8">
    <name type="scientific">Jatrophihabitans cynanchi</name>
    <dbReference type="NCBI Taxonomy" id="2944128"/>
    <lineage>
        <taxon>Bacteria</taxon>
        <taxon>Bacillati</taxon>
        <taxon>Actinomycetota</taxon>
        <taxon>Actinomycetes</taxon>
        <taxon>Jatrophihabitantales</taxon>
        <taxon>Jatrophihabitantaceae</taxon>
        <taxon>Jatrophihabitans</taxon>
    </lineage>
</organism>
<dbReference type="InterPro" id="IPR044068">
    <property type="entry name" value="CB"/>
</dbReference>
<dbReference type="PROSITE" id="PS51898">
    <property type="entry name" value="TYR_RECOMBINASE"/>
    <property type="match status" value="1"/>
</dbReference>
<dbReference type="Pfam" id="PF00589">
    <property type="entry name" value="Phage_integrase"/>
    <property type="match status" value="1"/>
</dbReference>
<dbReference type="PROSITE" id="PS51900">
    <property type="entry name" value="CB"/>
    <property type="match status" value="1"/>
</dbReference>